<gene>
    <name evidence="4" type="ORF">V1264_004593</name>
</gene>
<feature type="compositionally biased region" description="Basic and acidic residues" evidence="3">
    <location>
        <begin position="208"/>
        <end position="218"/>
    </location>
</feature>
<reference evidence="4 5" key="1">
    <citation type="submission" date="2024-02" db="EMBL/GenBank/DDBJ databases">
        <title>Chromosome-scale genome assembly of the rough periwinkle Littorina saxatilis.</title>
        <authorList>
            <person name="De Jode A."/>
            <person name="Faria R."/>
            <person name="Formenti G."/>
            <person name="Sims Y."/>
            <person name="Smith T.P."/>
            <person name="Tracey A."/>
            <person name="Wood J.M.D."/>
            <person name="Zagrodzka Z.B."/>
            <person name="Johannesson K."/>
            <person name="Butlin R.K."/>
            <person name="Leder E.H."/>
        </authorList>
    </citation>
    <scope>NUCLEOTIDE SEQUENCE [LARGE SCALE GENOMIC DNA]</scope>
    <source>
        <strain evidence="4">Snail1</strain>
        <tissue evidence="4">Muscle</tissue>
    </source>
</reference>
<comment type="caution">
    <text evidence="4">The sequence shown here is derived from an EMBL/GenBank/DDBJ whole genome shotgun (WGS) entry which is preliminary data.</text>
</comment>
<dbReference type="GO" id="GO:0000785">
    <property type="term" value="C:chromatin"/>
    <property type="evidence" value="ECO:0007669"/>
    <property type="project" value="TreeGrafter"/>
</dbReference>
<feature type="region of interest" description="Disordered" evidence="3">
    <location>
        <begin position="77"/>
        <end position="102"/>
    </location>
</feature>
<dbReference type="GO" id="GO:0045815">
    <property type="term" value="P:transcription initiation-coupled chromatin remodeling"/>
    <property type="evidence" value="ECO:0007669"/>
    <property type="project" value="TreeGrafter"/>
</dbReference>
<sequence>MAVAEHKYNLALVETQTEKKIRPQPWYKERLHTKYVKALKPTDIRQHLTGNNWMFVKDGLDDFRDGLPPAVEGSDFIKTEKGPGPTIRGSTGSPSSVNQPAQPNRFSKHQICFSRITALQQQRREHIDEIEYGLLQHPLALYPHLEESVPPEMFEDIVDILDPDMNMVEDEDEIPEENEQDVREEPSNTAADEQQHPPASARSLTESFKSEKGDESTRVRNPYRWLPRKEEKDKEKKDRRSVRERANASSPSEEEHIQKVTREFCQWVADLGGESNNIEESTITSLFASGYETKPALSVPIHVVELTNVPQELRMSASVPQQQQSQSINYKAIPLTDETQKEWKVTGEYEPSWIRFKYGAWYLQPKTWQKRQWDAPLADPKEIKDQEMSEAKKKSQTLNEELSTMHASKAFMDFIGKKSVRKPEFLEEVSEIQRKAAEDEQKRLEAELLAKQIKKSGAAKGSAKP</sequence>
<keyword evidence="5" id="KW-1185">Reference proteome</keyword>
<dbReference type="EMBL" id="JBAMIC010000013">
    <property type="protein sequence ID" value="KAK7097646.1"/>
    <property type="molecule type" value="Genomic_DNA"/>
</dbReference>
<dbReference type="PANTHER" id="PTHR46449:SF5">
    <property type="entry name" value="FAMILY WITH SEQUENCE SIMILARITY 47 MEMBER E"/>
    <property type="match status" value="1"/>
</dbReference>
<dbReference type="InterPro" id="IPR032743">
    <property type="entry name" value="FAM47"/>
</dbReference>
<evidence type="ECO:0000256" key="3">
    <source>
        <dbReference type="SAM" id="MobiDB-lite"/>
    </source>
</evidence>
<accession>A0AAN9B1R9</accession>
<feature type="coiled-coil region" evidence="2">
    <location>
        <begin position="427"/>
        <end position="454"/>
    </location>
</feature>
<feature type="compositionally biased region" description="Basic and acidic residues" evidence="3">
    <location>
        <begin position="227"/>
        <end position="246"/>
    </location>
</feature>
<dbReference type="Proteomes" id="UP001374579">
    <property type="component" value="Unassembled WGS sequence"/>
</dbReference>
<feature type="compositionally biased region" description="Polar residues" evidence="3">
    <location>
        <begin position="88"/>
        <end position="102"/>
    </location>
</feature>
<proteinExistence type="inferred from homology"/>
<name>A0AAN9B1R9_9CAEN</name>
<dbReference type="PANTHER" id="PTHR46449">
    <property type="entry name" value="ZGC:158260"/>
    <property type="match status" value="1"/>
</dbReference>
<keyword evidence="2" id="KW-0175">Coiled coil</keyword>
<organism evidence="4 5">
    <name type="scientific">Littorina saxatilis</name>
    <dbReference type="NCBI Taxonomy" id="31220"/>
    <lineage>
        <taxon>Eukaryota</taxon>
        <taxon>Metazoa</taxon>
        <taxon>Spiralia</taxon>
        <taxon>Lophotrochozoa</taxon>
        <taxon>Mollusca</taxon>
        <taxon>Gastropoda</taxon>
        <taxon>Caenogastropoda</taxon>
        <taxon>Littorinimorpha</taxon>
        <taxon>Littorinoidea</taxon>
        <taxon>Littorinidae</taxon>
        <taxon>Littorina</taxon>
    </lineage>
</organism>
<evidence type="ECO:0000256" key="2">
    <source>
        <dbReference type="SAM" id="Coils"/>
    </source>
</evidence>
<protein>
    <submittedName>
        <fullName evidence="4">Uncharacterized protein</fullName>
    </submittedName>
</protein>
<feature type="region of interest" description="Disordered" evidence="3">
    <location>
        <begin position="172"/>
        <end position="257"/>
    </location>
</feature>
<evidence type="ECO:0000313" key="5">
    <source>
        <dbReference type="Proteomes" id="UP001374579"/>
    </source>
</evidence>
<dbReference type="Pfam" id="PF14642">
    <property type="entry name" value="FAM47"/>
    <property type="match status" value="1"/>
</dbReference>
<comment type="similarity">
    <text evidence="1">Belongs to the FAM47 family.</text>
</comment>
<evidence type="ECO:0000256" key="1">
    <source>
        <dbReference type="ARBA" id="ARBA00005277"/>
    </source>
</evidence>
<dbReference type="AlphaFoldDB" id="A0AAN9B1R9"/>
<evidence type="ECO:0000313" key="4">
    <source>
        <dbReference type="EMBL" id="KAK7097646.1"/>
    </source>
</evidence>